<sequence>MTLAKLPANMLDAIALLPKNIPVVLLTRHSIREVVNGQGLAGYDLQLTPDGVALAQAWGRHLAMQGVVFASASTSPIQRCVDTSRYMLLGAGKNTLPSLQQVCNPLLVEPGSFVLNIEKASPSFKQYGALGFVNAFLKEQVPGMKSVQVGVFDILTDLYQLTKQSEGMHLVVTHDTIMAVIYAHLSGVGALEKHHWPQMMEGMFLWFEGVEFLKSDLVWIWRGNVYRIAISKVFDKPQL</sequence>
<dbReference type="Gene3D" id="3.40.50.1240">
    <property type="entry name" value="Phosphoglycerate mutase-like"/>
    <property type="match status" value="1"/>
</dbReference>
<dbReference type="OrthoDB" id="1428641at2"/>
<dbReference type="InterPro" id="IPR013078">
    <property type="entry name" value="His_Pase_superF_clade-1"/>
</dbReference>
<evidence type="ECO:0000313" key="2">
    <source>
        <dbReference type="Proteomes" id="UP000242501"/>
    </source>
</evidence>
<gene>
    <name evidence="1" type="ORF">SAMN05421733_103169</name>
</gene>
<dbReference type="EMBL" id="FMYL01000003">
    <property type="protein sequence ID" value="SDB88170.1"/>
    <property type="molecule type" value="Genomic_DNA"/>
</dbReference>
<reference evidence="2" key="1">
    <citation type="submission" date="2016-09" db="EMBL/GenBank/DDBJ databases">
        <authorList>
            <person name="Varghese N."/>
            <person name="Submissions S."/>
        </authorList>
    </citation>
    <scope>NUCLEOTIDE SEQUENCE [LARGE SCALE GENOMIC DNA]</scope>
    <source>
        <strain evidence="2">ANC 4422</strain>
    </source>
</reference>
<dbReference type="RefSeq" id="WP_092747129.1">
    <property type="nucleotide sequence ID" value="NZ_FMYL01000003.1"/>
</dbReference>
<keyword evidence="2" id="KW-1185">Reference proteome</keyword>
<evidence type="ECO:0000313" key="1">
    <source>
        <dbReference type="EMBL" id="SDB88170.1"/>
    </source>
</evidence>
<name>A0A1G6H1H8_9GAMM</name>
<dbReference type="STRING" id="1219383.SAMN05421733_103169"/>
<dbReference type="Pfam" id="PF00300">
    <property type="entry name" value="His_Phos_1"/>
    <property type="match status" value="1"/>
</dbReference>
<dbReference type="CDD" id="cd07040">
    <property type="entry name" value="HP"/>
    <property type="match status" value="1"/>
</dbReference>
<proteinExistence type="predicted"/>
<accession>A0A1G6H1H8</accession>
<protein>
    <submittedName>
        <fullName evidence="1">Broad specificity phosphatase PhoE</fullName>
    </submittedName>
</protein>
<dbReference type="AlphaFoldDB" id="A0A1G6H1H8"/>
<dbReference type="Proteomes" id="UP000242501">
    <property type="component" value="Unassembled WGS sequence"/>
</dbReference>
<dbReference type="InterPro" id="IPR029033">
    <property type="entry name" value="His_PPase_superfam"/>
</dbReference>
<dbReference type="SUPFAM" id="SSF53254">
    <property type="entry name" value="Phosphoglycerate mutase-like"/>
    <property type="match status" value="1"/>
</dbReference>
<organism evidence="1 2">
    <name type="scientific">Acinetobacter boissieri</name>
    <dbReference type="NCBI Taxonomy" id="1219383"/>
    <lineage>
        <taxon>Bacteria</taxon>
        <taxon>Pseudomonadati</taxon>
        <taxon>Pseudomonadota</taxon>
        <taxon>Gammaproteobacteria</taxon>
        <taxon>Moraxellales</taxon>
        <taxon>Moraxellaceae</taxon>
        <taxon>Acinetobacter</taxon>
    </lineage>
</organism>